<accession>A0A2I0UH72</accession>
<dbReference type="OrthoDB" id="9902521at2759"/>
<keyword evidence="2" id="KW-1185">Reference proteome</keyword>
<reference evidence="2" key="1">
    <citation type="submission" date="2017-11" db="EMBL/GenBank/DDBJ databases">
        <authorList>
            <person name="Lima N.C."/>
            <person name="Parody-Merino A.M."/>
            <person name="Battley P.F."/>
            <person name="Fidler A.E."/>
            <person name="Prosdocimi F."/>
        </authorList>
    </citation>
    <scope>NUCLEOTIDE SEQUENCE [LARGE SCALE GENOMIC DNA]</scope>
</reference>
<organism evidence="1 2">
    <name type="scientific">Limosa lapponica baueri</name>
    <dbReference type="NCBI Taxonomy" id="1758121"/>
    <lineage>
        <taxon>Eukaryota</taxon>
        <taxon>Metazoa</taxon>
        <taxon>Chordata</taxon>
        <taxon>Craniata</taxon>
        <taxon>Vertebrata</taxon>
        <taxon>Euteleostomi</taxon>
        <taxon>Archelosauria</taxon>
        <taxon>Archosauria</taxon>
        <taxon>Dinosauria</taxon>
        <taxon>Saurischia</taxon>
        <taxon>Theropoda</taxon>
        <taxon>Coelurosauria</taxon>
        <taxon>Aves</taxon>
        <taxon>Neognathae</taxon>
        <taxon>Neoaves</taxon>
        <taxon>Charadriiformes</taxon>
        <taxon>Scolopacidae</taxon>
        <taxon>Limosa</taxon>
    </lineage>
</organism>
<dbReference type="AlphaFoldDB" id="A0A2I0UH72"/>
<proteinExistence type="predicted"/>
<evidence type="ECO:0000313" key="2">
    <source>
        <dbReference type="Proteomes" id="UP000233556"/>
    </source>
</evidence>
<dbReference type="Proteomes" id="UP000233556">
    <property type="component" value="Unassembled WGS sequence"/>
</dbReference>
<reference evidence="2" key="2">
    <citation type="submission" date="2017-12" db="EMBL/GenBank/DDBJ databases">
        <title>Genome sequence of the Bar-tailed Godwit (Limosa lapponica baueri).</title>
        <authorList>
            <person name="Lima N.C.B."/>
            <person name="Parody-Merino A.M."/>
            <person name="Battley P.F."/>
            <person name="Fidler A.E."/>
            <person name="Prosdocimi F."/>
        </authorList>
    </citation>
    <scope>NUCLEOTIDE SEQUENCE [LARGE SCALE GENOMIC DNA]</scope>
</reference>
<name>A0A2I0UH72_LIMLA</name>
<gene>
    <name evidence="1" type="ORF">llap_4294</name>
</gene>
<sequence length="84" mass="10033">MINSLANKAEVVVTYHKPHLEYCIQLWSPQHRKDMDLLEQVQRRAMKMIRELEHLSYEDRLRELGLFSLEKRMLQGELIAPSNI</sequence>
<dbReference type="EMBL" id="KZ505762">
    <property type="protein sequence ID" value="PKU45409.1"/>
    <property type="molecule type" value="Genomic_DNA"/>
</dbReference>
<protein>
    <submittedName>
        <fullName evidence="1">Uncharacterized protein</fullName>
    </submittedName>
</protein>
<evidence type="ECO:0000313" key="1">
    <source>
        <dbReference type="EMBL" id="PKU45409.1"/>
    </source>
</evidence>